<name>A0A2N2F3S5_9BACT</name>
<proteinExistence type="predicted"/>
<evidence type="ECO:0000313" key="2">
    <source>
        <dbReference type="Proteomes" id="UP000233417"/>
    </source>
</evidence>
<protein>
    <submittedName>
        <fullName evidence="1">Uncharacterized protein</fullName>
    </submittedName>
</protein>
<organism evidence="1 2">
    <name type="scientific">Candidatus Dojkabacteria bacterium HGW-Dojkabacteria-1</name>
    <dbReference type="NCBI Taxonomy" id="2013761"/>
    <lineage>
        <taxon>Bacteria</taxon>
        <taxon>Candidatus Dojkabacteria</taxon>
    </lineage>
</organism>
<dbReference type="AlphaFoldDB" id="A0A2N2F3S5"/>
<dbReference type="Proteomes" id="UP000233417">
    <property type="component" value="Unassembled WGS sequence"/>
</dbReference>
<evidence type="ECO:0000313" key="1">
    <source>
        <dbReference type="EMBL" id="PKN02864.1"/>
    </source>
</evidence>
<reference evidence="1 2" key="1">
    <citation type="journal article" date="2017" name="ISME J.">
        <title>Potential for microbial H2 and metal transformations associated with novel bacteria and archaea in deep terrestrial subsurface sediments.</title>
        <authorList>
            <person name="Hernsdorf A.W."/>
            <person name="Amano Y."/>
            <person name="Miyakawa K."/>
            <person name="Ise K."/>
            <person name="Suzuki Y."/>
            <person name="Anantharaman K."/>
            <person name="Probst A."/>
            <person name="Burstein D."/>
            <person name="Thomas B.C."/>
            <person name="Banfield J.F."/>
        </authorList>
    </citation>
    <scope>NUCLEOTIDE SEQUENCE [LARGE SCALE GENOMIC DNA]</scope>
    <source>
        <strain evidence="1">HGW-Dojkabacteria-1</strain>
    </source>
</reference>
<sequence length="71" mass="7709">MENEINYTEESPREEPSSSLRDILLSLGYNPDDFDPDALTIGELMEMVRMGAFGPDGIVISGDHGGPIPAE</sequence>
<comment type="caution">
    <text evidence="1">The sequence shown here is derived from an EMBL/GenBank/DDBJ whole genome shotgun (WGS) entry which is preliminary data.</text>
</comment>
<accession>A0A2N2F3S5</accession>
<dbReference type="EMBL" id="PHAO01000001">
    <property type="protein sequence ID" value="PKN02864.1"/>
    <property type="molecule type" value="Genomic_DNA"/>
</dbReference>
<gene>
    <name evidence="1" type="ORF">CVU76_02460</name>
</gene>